<organism evidence="5 6">
    <name type="scientific">Halopseudomonas xinjiangensis</name>
    <dbReference type="NCBI Taxonomy" id="487184"/>
    <lineage>
        <taxon>Bacteria</taxon>
        <taxon>Pseudomonadati</taxon>
        <taxon>Pseudomonadota</taxon>
        <taxon>Gammaproteobacteria</taxon>
        <taxon>Pseudomonadales</taxon>
        <taxon>Pseudomonadaceae</taxon>
        <taxon>Halopseudomonas</taxon>
    </lineage>
</organism>
<proteinExistence type="predicted"/>
<dbReference type="Gene3D" id="3.40.50.410">
    <property type="entry name" value="von Willebrand factor, type A domain"/>
    <property type="match status" value="1"/>
</dbReference>
<evidence type="ECO:0000259" key="4">
    <source>
        <dbReference type="Pfam" id="PF05567"/>
    </source>
</evidence>
<evidence type="ECO:0000313" key="6">
    <source>
        <dbReference type="Proteomes" id="UP000243207"/>
    </source>
</evidence>
<reference evidence="6" key="1">
    <citation type="submission" date="2016-10" db="EMBL/GenBank/DDBJ databases">
        <authorList>
            <person name="Varghese N."/>
            <person name="Submissions S."/>
        </authorList>
    </citation>
    <scope>NUCLEOTIDE SEQUENCE [LARGE SCALE GENOMIC DNA]</scope>
    <source>
        <strain evidence="6">NRRL B-51270</strain>
    </source>
</reference>
<protein>
    <submittedName>
        <fullName evidence="5">Type IV pilus assembly protein PilY1</fullName>
    </submittedName>
</protein>
<dbReference type="GO" id="GO:0046872">
    <property type="term" value="F:metal ion binding"/>
    <property type="evidence" value="ECO:0007669"/>
    <property type="project" value="UniProtKB-KW"/>
</dbReference>
<dbReference type="RefSeq" id="WP_093395078.1">
    <property type="nucleotide sequence ID" value="NZ_LT629736.1"/>
</dbReference>
<keyword evidence="6" id="KW-1185">Reference proteome</keyword>
<dbReference type="AlphaFoldDB" id="A0A1H1W000"/>
<evidence type="ECO:0000256" key="2">
    <source>
        <dbReference type="ARBA" id="ARBA00022837"/>
    </source>
</evidence>
<dbReference type="OrthoDB" id="7156875at2"/>
<keyword evidence="2" id="KW-0106">Calcium</keyword>
<evidence type="ECO:0000256" key="3">
    <source>
        <dbReference type="SAM" id="MobiDB-lite"/>
    </source>
</evidence>
<feature type="domain" description="PilY1 beta-propeller" evidence="4">
    <location>
        <begin position="482"/>
        <end position="796"/>
    </location>
</feature>
<dbReference type="InterPro" id="IPR036465">
    <property type="entry name" value="vWFA_dom_sf"/>
</dbReference>
<accession>A0A1H1W000</accession>
<dbReference type="Proteomes" id="UP000243207">
    <property type="component" value="Chromosome I"/>
</dbReference>
<feature type="compositionally biased region" description="Acidic residues" evidence="3">
    <location>
        <begin position="238"/>
        <end position="252"/>
    </location>
</feature>
<sequence length="986" mass="105132">MLIPSSERPARLDRWVGLLTGVTLTLGCASAAQAFSPLSGPILANTAVPPNVVMLFDNSSSMVLNRVPGTGQTRLEVARHAAQELISGNRNVRFGLFMFRDTQGSGRNRDAPGGRLAVEVGSVAAGEEGGEERFARIQSTLEGVAPSAAESFTYTPLAETYYEVTRYMRGMRAFYPQSTSSGSRERFDSPVEYRCQRSFGLVLTDGLPTYDSQFPSSLQEDGDGDNLQVAGSFNLPDWDGESQGDSDGDDVSVEGSTFYLDDIAAFAYDTDLRSADGAPGLTDHAGVSFDDPQFPLQNMRTYAVGFAVDDPRLRSVAQAGNGNYYTATSSAELTAALDDALKEINAASGSGGGGISSAAELSADSSFYRTRYDPDGWTGAVEAYRLDEEGVLGQQLWSTDQTLRTTNRAQLYQTWRQADTTGRAGVVALDASTYGRLSQSQRRLIEHEASIAGLEGDGIGQQLLDWTRGTSVAGLRHRDVLLGDIIAAPLELASPTGVLAPPDEPGYAVYLAIKRREMTASLVTGANDGLVHVIGAVNGEHRYAFLPAAMHRHMGNRARLDFGPTHESGMDGPIILGDVETHDSWNTIAVGGMGAGGKGLFGLRLFDQIHGNSALGALWEVNADDEGWSDLGFTYAKPLLAKTGGRWVIITGNGYGGSSGQAVLYVLDAITGDQLKRLKVGEPGGNGLSTPQLVTDAGGNLVAAYAGDLTGRLWRFDLVGDLDDWSVGHAGVPMFTAHAGQPITVQPQIVAHPQGGHLLLFGTGKFLEASDLADRSTQAFYAVWDRPGGAGGLEADDLLGQTINEQRREDQSFRSVSQHRVDWHSQSGWMLPLVQGGVNTGERVTRDFITQGSRVIFTTGLIRDTGADPCVTTGDGWLMVLDIYSGGMLPSATIDTNGDRVVDGNDDPAAGVDLDIGLPGRLNLVRRPPEEPDCAEGEQCGCAGDDCPPPPDCGDEYYLLPGSDGITSVVGNSRCELSRIMWRQLM</sequence>
<gene>
    <name evidence="5" type="ORF">SAMN05216421_2425</name>
</gene>
<name>A0A1H1W000_9GAMM</name>
<keyword evidence="1" id="KW-0479">Metal-binding</keyword>
<dbReference type="EMBL" id="LT629736">
    <property type="protein sequence ID" value="SDS89659.1"/>
    <property type="molecule type" value="Genomic_DNA"/>
</dbReference>
<dbReference type="InterPro" id="IPR008707">
    <property type="entry name" value="B-propeller_PilY1"/>
</dbReference>
<dbReference type="Pfam" id="PF05567">
    <property type="entry name" value="T4P_PilY1"/>
    <property type="match status" value="1"/>
</dbReference>
<evidence type="ECO:0000256" key="1">
    <source>
        <dbReference type="ARBA" id="ARBA00022723"/>
    </source>
</evidence>
<dbReference type="STRING" id="487184.SAMN05216421_2425"/>
<evidence type="ECO:0000313" key="5">
    <source>
        <dbReference type="EMBL" id="SDS89659.1"/>
    </source>
</evidence>
<dbReference type="SUPFAM" id="SSF53300">
    <property type="entry name" value="vWA-like"/>
    <property type="match status" value="1"/>
</dbReference>
<feature type="region of interest" description="Disordered" evidence="3">
    <location>
        <begin position="212"/>
        <end position="252"/>
    </location>
</feature>